<sequence length="565" mass="63047">MSDIQSDIITRLEQSVVEIRNVQELCNVPSISFGVLHQGEIIFRHSIGMRDVERQLPADSSTSYPLGSVSKGFLSAALGIAVDDKKMLFTSKLADFAKDFHPRGDPNLAKAEITDFMRHTSGLGCPQIMLIGPHGVLLSGKDGDKRTIDLLNESPTTDEQGQQRLGASFVYNSLAYGLVGVALQEAYSIRYSDFLRDRILEPLALRHTAIARSDLADNDNVACNYCWLKDNQKFSRLNFELTDERNTPIVATMGMRSSVDDMLRWAAALLSAKSQEDTNANGGFEGGNIINNSENPLRNVSMIQKPQLLIPTQDEIQNQCAYAMGWSPLTLPSSMLNWLSFNVKLLWDEKGRDIVNANILGKESPERLAIIHGGVVNGASCAFYTFPETQSAVVAFSNAVQDGDASDWTASILKQALFDLQPHVDITASVVEERRLRDEEFDIIHKDWLEHRNIIAATKAPTTGYVGKYHGLGMTISIMENPQGGLSVRFNDFSQADRDLDPYDEDVLSFMPLSREAWLEASMIDWDYYETGLLRFSRNVETGQVDGFSWKWDRGEIASHFKRVD</sequence>
<dbReference type="PANTHER" id="PTHR46825">
    <property type="entry name" value="D-ALANYL-D-ALANINE-CARBOXYPEPTIDASE/ENDOPEPTIDASE AMPH"/>
    <property type="match status" value="1"/>
</dbReference>
<comment type="similarity">
    <text evidence="1">Belongs to the peptidase S12 family.</text>
</comment>
<dbReference type="InterPro" id="IPR001466">
    <property type="entry name" value="Beta-lactam-related"/>
</dbReference>
<evidence type="ECO:0000313" key="3">
    <source>
        <dbReference type="EMBL" id="KAJ5113912.1"/>
    </source>
</evidence>
<gene>
    <name evidence="3" type="ORF">N7456_002446</name>
</gene>
<dbReference type="OrthoDB" id="4343459at2759"/>
<feature type="domain" description="Beta-lactamase-related" evidence="2">
    <location>
        <begin position="21"/>
        <end position="412"/>
    </location>
</feature>
<evidence type="ECO:0000313" key="4">
    <source>
        <dbReference type="Proteomes" id="UP001149165"/>
    </source>
</evidence>
<dbReference type="AlphaFoldDB" id="A0A9W9KQ77"/>
<dbReference type="Gene3D" id="3.40.710.10">
    <property type="entry name" value="DD-peptidase/beta-lactamase superfamily"/>
    <property type="match status" value="1"/>
</dbReference>
<keyword evidence="4" id="KW-1185">Reference proteome</keyword>
<protein>
    <submittedName>
        <fullName evidence="3">Beta-lactamase/transpeptidase-like protein</fullName>
    </submittedName>
</protein>
<evidence type="ECO:0000256" key="1">
    <source>
        <dbReference type="ARBA" id="ARBA00038215"/>
    </source>
</evidence>
<proteinExistence type="inferred from homology"/>
<accession>A0A9W9KQ77</accession>
<comment type="caution">
    <text evidence="3">The sequence shown here is derived from an EMBL/GenBank/DDBJ whole genome shotgun (WGS) entry which is preliminary data.</text>
</comment>
<dbReference type="Pfam" id="PF00144">
    <property type="entry name" value="Beta-lactamase"/>
    <property type="match status" value="1"/>
</dbReference>
<reference evidence="3" key="2">
    <citation type="journal article" date="2023" name="IMA Fungus">
        <title>Comparative genomic study of the Penicillium genus elucidates a diverse pangenome and 15 lateral gene transfer events.</title>
        <authorList>
            <person name="Petersen C."/>
            <person name="Sorensen T."/>
            <person name="Nielsen M.R."/>
            <person name="Sondergaard T.E."/>
            <person name="Sorensen J.L."/>
            <person name="Fitzpatrick D.A."/>
            <person name="Frisvad J.C."/>
            <person name="Nielsen K.L."/>
        </authorList>
    </citation>
    <scope>NUCLEOTIDE SEQUENCE</scope>
    <source>
        <strain evidence="3">IBT 30069</strain>
    </source>
</reference>
<dbReference type="InterPro" id="IPR050491">
    <property type="entry name" value="AmpC-like"/>
</dbReference>
<dbReference type="EMBL" id="JAPQKH010000002">
    <property type="protein sequence ID" value="KAJ5113912.1"/>
    <property type="molecule type" value="Genomic_DNA"/>
</dbReference>
<reference evidence="3" key="1">
    <citation type="submission" date="2022-11" db="EMBL/GenBank/DDBJ databases">
        <authorList>
            <person name="Petersen C."/>
        </authorList>
    </citation>
    <scope>NUCLEOTIDE SEQUENCE</scope>
    <source>
        <strain evidence="3">IBT 30069</strain>
    </source>
</reference>
<dbReference type="InterPro" id="IPR012338">
    <property type="entry name" value="Beta-lactam/transpept-like"/>
</dbReference>
<dbReference type="SUPFAM" id="SSF56601">
    <property type="entry name" value="beta-lactamase/transpeptidase-like"/>
    <property type="match status" value="1"/>
</dbReference>
<organism evidence="3 4">
    <name type="scientific">Penicillium angulare</name>
    <dbReference type="NCBI Taxonomy" id="116970"/>
    <lineage>
        <taxon>Eukaryota</taxon>
        <taxon>Fungi</taxon>
        <taxon>Dikarya</taxon>
        <taxon>Ascomycota</taxon>
        <taxon>Pezizomycotina</taxon>
        <taxon>Eurotiomycetes</taxon>
        <taxon>Eurotiomycetidae</taxon>
        <taxon>Eurotiales</taxon>
        <taxon>Aspergillaceae</taxon>
        <taxon>Penicillium</taxon>
    </lineage>
</organism>
<dbReference type="PANTHER" id="PTHR46825:SF14">
    <property type="entry name" value="BETA-LACTAMASE-RELATED DOMAIN-CONTAINING PROTEIN"/>
    <property type="match status" value="1"/>
</dbReference>
<name>A0A9W9KQ77_9EURO</name>
<dbReference type="Proteomes" id="UP001149165">
    <property type="component" value="Unassembled WGS sequence"/>
</dbReference>
<evidence type="ECO:0000259" key="2">
    <source>
        <dbReference type="Pfam" id="PF00144"/>
    </source>
</evidence>